<dbReference type="PaxDb" id="246196-MSMEI_3946"/>
<comment type="cofactor">
    <cofactor evidence="1">
        <name>Fe(3+)</name>
        <dbReference type="ChEBI" id="CHEBI:29034"/>
    </cofactor>
</comment>
<protein>
    <submittedName>
        <fullName evidence="8">Hydroxyquinol 1,2-dioxygenase</fullName>
        <ecNumber evidence="8">1.13.11.37</ecNumber>
    </submittedName>
</protein>
<dbReference type="KEGG" id="msb:LJ00_20060"/>
<dbReference type="STRING" id="246196.MSMEG_4041"/>
<accession>A0QZI9</accession>
<keyword evidence="5 8" id="KW-0560">Oxidoreductase</keyword>
<keyword evidence="4" id="KW-0223">Dioxygenase</keyword>
<dbReference type="GO" id="GO:0047074">
    <property type="term" value="F:4-hydroxycatechol 1,2-dioxygenase activity"/>
    <property type="evidence" value="ECO:0007669"/>
    <property type="project" value="UniProtKB-EC"/>
</dbReference>
<evidence type="ECO:0000313" key="8">
    <source>
        <dbReference type="EMBL" id="ABK74649.1"/>
    </source>
</evidence>
<dbReference type="SUPFAM" id="SSF49482">
    <property type="entry name" value="Aromatic compound dioxygenase"/>
    <property type="match status" value="1"/>
</dbReference>
<evidence type="ECO:0000256" key="2">
    <source>
        <dbReference type="ARBA" id="ARBA00007825"/>
    </source>
</evidence>
<dbReference type="PROSITE" id="PS00083">
    <property type="entry name" value="INTRADIOL_DIOXYGENAS"/>
    <property type="match status" value="1"/>
</dbReference>
<sequence>MDITPDESAAVVAASFDNTPDPRLKEVMQSAVRHLHDFVREVRPTNAEWELAIDFLTRTGQACSETRQEFILLSDILGVSMLVETLNDAGGRLPEGDGLPVTATTVLGPFHMTTSPTRRLGENIDVVGSGMPCVVKGHVTDVSGNPIPGAKLDVWHANEEGFYDVEQPDKQPAGNGRGIFTTDEDGSYWFRTVTPRHYPIPTDGPAGGLVVQAGRAPYRPAHLHFIAEADGYEAVTTHVFMSKSPYIDSDVVFAVKSSLIRDFVEIEDEHQAADYGVRAPFRLVQFDLALAHAD</sequence>
<evidence type="ECO:0000256" key="6">
    <source>
        <dbReference type="ARBA" id="ARBA00023004"/>
    </source>
</evidence>
<evidence type="ECO:0000256" key="4">
    <source>
        <dbReference type="ARBA" id="ARBA00022964"/>
    </source>
</evidence>
<organism evidence="8 9">
    <name type="scientific">Mycolicibacterium smegmatis (strain ATCC 700084 / mc(2)155)</name>
    <name type="common">Mycobacterium smegmatis</name>
    <dbReference type="NCBI Taxonomy" id="246196"/>
    <lineage>
        <taxon>Bacteria</taxon>
        <taxon>Bacillati</taxon>
        <taxon>Actinomycetota</taxon>
        <taxon>Actinomycetes</taxon>
        <taxon>Mycobacteriales</taxon>
        <taxon>Mycobacteriaceae</taxon>
        <taxon>Mycolicibacterium</taxon>
    </lineage>
</organism>
<proteinExistence type="inferred from homology"/>
<dbReference type="RefSeq" id="WP_011729501.1">
    <property type="nucleotide sequence ID" value="NC_008596.1"/>
</dbReference>
<keyword evidence="3" id="KW-0479">Metal-binding</keyword>
<evidence type="ECO:0000256" key="5">
    <source>
        <dbReference type="ARBA" id="ARBA00023002"/>
    </source>
</evidence>
<dbReference type="OrthoDB" id="9800887at2"/>
<dbReference type="eggNOG" id="COG3485">
    <property type="taxonomic scope" value="Bacteria"/>
</dbReference>
<dbReference type="EMBL" id="CP000480">
    <property type="protein sequence ID" value="ABK74649.1"/>
    <property type="molecule type" value="Genomic_DNA"/>
</dbReference>
<dbReference type="AlphaFoldDB" id="A0QZI9"/>
<evidence type="ECO:0000256" key="1">
    <source>
        <dbReference type="ARBA" id="ARBA00001965"/>
    </source>
</evidence>
<gene>
    <name evidence="8" type="ordered locus">MSMEG_4041</name>
</gene>
<dbReference type="Proteomes" id="UP000000757">
    <property type="component" value="Chromosome"/>
</dbReference>
<dbReference type="PANTHER" id="PTHR33711:SF7">
    <property type="entry name" value="INTRADIOL RING-CLEAVAGE DIOXYGENASES DOMAIN-CONTAINING PROTEIN-RELATED"/>
    <property type="match status" value="1"/>
</dbReference>
<keyword evidence="6" id="KW-0408">Iron</keyword>
<feature type="domain" description="Intradiol ring-cleavage dioxygenases" evidence="7">
    <location>
        <begin position="135"/>
        <end position="163"/>
    </location>
</feature>
<comment type="similarity">
    <text evidence="2">Belongs to the intradiol ring-cleavage dioxygenase family.</text>
</comment>
<dbReference type="InterPro" id="IPR015889">
    <property type="entry name" value="Intradiol_dOase_core"/>
</dbReference>
<evidence type="ECO:0000256" key="3">
    <source>
        <dbReference type="ARBA" id="ARBA00022723"/>
    </source>
</evidence>
<dbReference type="InterPro" id="IPR050770">
    <property type="entry name" value="Intradiol_RC_Dioxygenase"/>
</dbReference>
<keyword evidence="9" id="KW-1185">Reference proteome</keyword>
<dbReference type="EC" id="1.13.11.37" evidence="8"/>
<evidence type="ECO:0000259" key="7">
    <source>
        <dbReference type="PROSITE" id="PS00083"/>
    </source>
</evidence>
<dbReference type="Pfam" id="PF04444">
    <property type="entry name" value="Dioxygenase_N"/>
    <property type="match status" value="1"/>
</dbReference>
<dbReference type="InterPro" id="IPR007535">
    <property type="entry name" value="Catechol_dOase_N"/>
</dbReference>
<dbReference type="Pfam" id="PF00775">
    <property type="entry name" value="Dioxygenase_C"/>
    <property type="match status" value="1"/>
</dbReference>
<name>A0QZI9_MYCS2</name>
<reference evidence="8 9" key="1">
    <citation type="submission" date="2006-10" db="EMBL/GenBank/DDBJ databases">
        <authorList>
            <person name="Fleischmann R.D."/>
            <person name="Dodson R.J."/>
            <person name="Haft D.H."/>
            <person name="Merkel J.S."/>
            <person name="Nelson W.C."/>
            <person name="Fraser C.M."/>
        </authorList>
    </citation>
    <scope>NUCLEOTIDE SEQUENCE [LARGE SCALE GENOMIC DNA]</scope>
    <source>
        <strain evidence="9">ATCC 700084 / mc(2)155</strain>
    </source>
</reference>
<dbReference type="InterPro" id="IPR000627">
    <property type="entry name" value="Intradiol_dOase_C"/>
</dbReference>
<dbReference type="GO" id="GO:0009712">
    <property type="term" value="P:catechol-containing compound metabolic process"/>
    <property type="evidence" value="ECO:0007669"/>
    <property type="project" value="InterPro"/>
</dbReference>
<dbReference type="GeneID" id="93458770"/>
<dbReference type="PANTHER" id="PTHR33711">
    <property type="entry name" value="DIOXYGENASE, PUTATIVE (AFU_ORTHOLOGUE AFUA_2G02910)-RELATED"/>
    <property type="match status" value="1"/>
</dbReference>
<dbReference type="PATRIC" id="fig|246196.19.peg.3975"/>
<dbReference type="KEGG" id="msm:MSMEG_4041"/>
<dbReference type="GO" id="GO:0018576">
    <property type="term" value="F:catechol 1,2-dioxygenase activity"/>
    <property type="evidence" value="ECO:0007669"/>
    <property type="project" value="InterPro"/>
</dbReference>
<dbReference type="GO" id="GO:0008199">
    <property type="term" value="F:ferric iron binding"/>
    <property type="evidence" value="ECO:0007669"/>
    <property type="project" value="InterPro"/>
</dbReference>
<evidence type="ECO:0000313" key="9">
    <source>
        <dbReference type="Proteomes" id="UP000000757"/>
    </source>
</evidence>
<dbReference type="Gene3D" id="2.60.130.10">
    <property type="entry name" value="Aromatic compound dioxygenase"/>
    <property type="match status" value="1"/>
</dbReference>